<dbReference type="SFLD" id="SFLDS00003">
    <property type="entry name" value="Haloacid_Dehalogenase"/>
    <property type="match status" value="1"/>
</dbReference>
<proteinExistence type="predicted"/>
<sequence>MNTNNELRAVLFDVDGTLADTEQDGHRTAFNAAFKAFGLDWNWNIELYGELLLVTGGKERIRHYIEKYAPHELNKDKLDSWIADLHQAKTKYFEILLEQGEIPLRHGVARLIHELHNQKIKLAIATTTTSENVTNLLKATLGEDSIHWFDIIGAGDIVPKKKPAPDIYHWVLDHLELTAQQCIAIEDSENGLKSAASAGLNTIITVNDYTRSQNFNGAAVVLSDLGSPSRPFDVIMGDTFGKKWVDVQMLNNLIKH</sequence>
<evidence type="ECO:0000313" key="2">
    <source>
        <dbReference type="Proteomes" id="UP000185062"/>
    </source>
</evidence>
<dbReference type="CDD" id="cd07528">
    <property type="entry name" value="HAD_CbbY-like"/>
    <property type="match status" value="1"/>
</dbReference>
<dbReference type="Gene3D" id="1.10.150.240">
    <property type="entry name" value="Putative phosphatase, domain 2"/>
    <property type="match status" value="1"/>
</dbReference>
<dbReference type="SFLD" id="SFLDF00035">
    <property type="entry name" value="phosphoglycolate_phosphatase"/>
    <property type="match status" value="1"/>
</dbReference>
<protein>
    <submittedName>
        <fullName evidence="1">Haloacid dehalogenase superfamily, subfamily IA, variant 3 with third motif having DD or ED</fullName>
    </submittedName>
</protein>
<organism evidence="1 2">
    <name type="scientific">Nitrosomonas cryotolerans ATCC 49181</name>
    <dbReference type="NCBI Taxonomy" id="1131553"/>
    <lineage>
        <taxon>Bacteria</taxon>
        <taxon>Pseudomonadati</taxon>
        <taxon>Pseudomonadota</taxon>
        <taxon>Betaproteobacteria</taxon>
        <taxon>Nitrosomonadales</taxon>
        <taxon>Nitrosomonadaceae</taxon>
        <taxon>Nitrosomonas</taxon>
    </lineage>
</organism>
<dbReference type="InterPro" id="IPR023214">
    <property type="entry name" value="HAD_sf"/>
</dbReference>
<dbReference type="InterPro" id="IPR006439">
    <property type="entry name" value="HAD-SF_hydro_IA"/>
</dbReference>
<dbReference type="SFLD" id="SFLDG01135">
    <property type="entry name" value="C1.5.6:_HAD__Beta-PGM__Phospha"/>
    <property type="match status" value="1"/>
</dbReference>
<dbReference type="Pfam" id="PF00702">
    <property type="entry name" value="Hydrolase"/>
    <property type="match status" value="1"/>
</dbReference>
<dbReference type="eggNOG" id="COG0637">
    <property type="taxonomic scope" value="Bacteria"/>
</dbReference>
<dbReference type="Gene3D" id="3.40.50.1000">
    <property type="entry name" value="HAD superfamily/HAD-like"/>
    <property type="match status" value="1"/>
</dbReference>
<name>A0A1N6IH85_9PROT</name>
<accession>A0A1N6IH85</accession>
<reference evidence="1 2" key="1">
    <citation type="submission" date="2016-12" db="EMBL/GenBank/DDBJ databases">
        <authorList>
            <person name="Song W.-J."/>
            <person name="Kurnit D.M."/>
        </authorList>
    </citation>
    <scope>NUCLEOTIDE SEQUENCE [LARGE SCALE GENOMIC DNA]</scope>
    <source>
        <strain evidence="1 2">ATCC 49181</strain>
    </source>
</reference>
<dbReference type="NCBIfam" id="TIGR01509">
    <property type="entry name" value="HAD-SF-IA-v3"/>
    <property type="match status" value="1"/>
</dbReference>
<dbReference type="STRING" id="44575.SAMN05216419_103916"/>
<dbReference type="InterPro" id="IPR023198">
    <property type="entry name" value="PGP-like_dom2"/>
</dbReference>
<dbReference type="Proteomes" id="UP000185062">
    <property type="component" value="Unassembled WGS sequence"/>
</dbReference>
<dbReference type="InterPro" id="IPR044999">
    <property type="entry name" value="CbbY-like"/>
</dbReference>
<evidence type="ECO:0000313" key="1">
    <source>
        <dbReference type="EMBL" id="SIO31325.1"/>
    </source>
</evidence>
<dbReference type="PANTHER" id="PTHR42896:SF2">
    <property type="entry name" value="CBBY-LIKE PROTEIN"/>
    <property type="match status" value="1"/>
</dbReference>
<gene>
    <name evidence="1" type="ORF">SAMN02743940_1810</name>
</gene>
<keyword evidence="2" id="KW-1185">Reference proteome</keyword>
<dbReference type="PRINTS" id="PR00413">
    <property type="entry name" value="HADHALOGNASE"/>
</dbReference>
<dbReference type="EMBL" id="FSRO01000001">
    <property type="protein sequence ID" value="SIO31325.1"/>
    <property type="molecule type" value="Genomic_DNA"/>
</dbReference>
<dbReference type="InterPro" id="IPR036412">
    <property type="entry name" value="HAD-like_sf"/>
</dbReference>
<dbReference type="SFLD" id="SFLDG01129">
    <property type="entry name" value="C1.5:_HAD__Beta-PGM__Phosphata"/>
    <property type="match status" value="1"/>
</dbReference>
<dbReference type="GO" id="GO:0016787">
    <property type="term" value="F:hydrolase activity"/>
    <property type="evidence" value="ECO:0007669"/>
    <property type="project" value="InterPro"/>
</dbReference>
<dbReference type="SUPFAM" id="SSF56784">
    <property type="entry name" value="HAD-like"/>
    <property type="match status" value="1"/>
</dbReference>
<dbReference type="AlphaFoldDB" id="A0A1N6IH85"/>
<dbReference type="PANTHER" id="PTHR42896">
    <property type="entry name" value="XYLULOSE-1,5-BISPHOSPHATE (XUBP) PHOSPHATASE"/>
    <property type="match status" value="1"/>
</dbReference>
<dbReference type="RefSeq" id="WP_028462140.1">
    <property type="nucleotide sequence ID" value="NZ_FSRO01000001.1"/>
</dbReference>